<evidence type="ECO:0000256" key="4">
    <source>
        <dbReference type="ARBA" id="ARBA00023136"/>
    </source>
</evidence>
<feature type="transmembrane region" description="Helical" evidence="6">
    <location>
        <begin position="56"/>
        <end position="74"/>
    </location>
</feature>
<name>A0A9W9R351_PENBR</name>
<accession>A0A9W9R351</accession>
<dbReference type="InterPro" id="IPR004841">
    <property type="entry name" value="AA-permease/SLC12A_dom"/>
</dbReference>
<dbReference type="PANTHER" id="PTHR43341">
    <property type="entry name" value="AMINO ACID PERMEASE"/>
    <property type="match status" value="1"/>
</dbReference>
<feature type="transmembrane region" description="Helical" evidence="6">
    <location>
        <begin position="137"/>
        <end position="158"/>
    </location>
</feature>
<keyword evidence="2 6" id="KW-0812">Transmembrane</keyword>
<feature type="transmembrane region" description="Helical" evidence="6">
    <location>
        <begin position="86"/>
        <end position="109"/>
    </location>
</feature>
<dbReference type="InterPro" id="IPR050524">
    <property type="entry name" value="APC_YAT"/>
</dbReference>
<sequence>MESSAQDPEHNDEITNREDEQRDYLKGTPMGEDNSKTQAVISELDNKKRGLKQRHIQMIALAGTIGTGLFLATGKSLARGGPLSMLIAYALVGMLICCVVFSVAELSALAPLSGGIIRHAEWFVDPALSFAQGWNSVYANAILLPAEMVACAVIIDFWSDINHAVWISVLGGLLVLTNMLLVSIYGELEFIFAMMKIALIIGVNIMSICITSGAGPQGYTMGFRFWHDPGPFVQFLGIPGSWGQFLGFWRVLSSAAYAFSNVENISVAAAETQNPRYNIPKAAQRVFWRILIFYMITIFMMGLIVASNDKGLLSDSGDAGASPFRDCGHQCRYQGGSFNHQCRCCDKCMERWKLWTLYGLAQEGHAPKVLTRLNRFGVPWLSVAAVGSFLALGYMTLSSAASVVFDWLQELVSAASLVHWINIEIIYLRFYYGCKKQNIDRAELPWKSPFQPYAAWIALVGFAIILITGGFYVFIDGNWSPETFVSSYFNIPLIFILYFGYKFWQKTRLVPLDEIPIRGFLQLANESPETIPPQATGWRRINILWG</sequence>
<feature type="domain" description="Amino acid permease/ SLC12A" evidence="7">
    <location>
        <begin position="55"/>
        <end position="328"/>
    </location>
</feature>
<evidence type="ECO:0000256" key="6">
    <source>
        <dbReference type="SAM" id="Phobius"/>
    </source>
</evidence>
<reference evidence="8" key="2">
    <citation type="journal article" date="2023" name="IMA Fungus">
        <title>Comparative genomic study of the Penicillium genus elucidates a diverse pangenome and 15 lateral gene transfer events.</title>
        <authorList>
            <person name="Petersen C."/>
            <person name="Sorensen T."/>
            <person name="Nielsen M.R."/>
            <person name="Sondergaard T.E."/>
            <person name="Sorensen J.L."/>
            <person name="Fitzpatrick D.A."/>
            <person name="Frisvad J.C."/>
            <person name="Nielsen K.L."/>
        </authorList>
    </citation>
    <scope>NUCLEOTIDE SEQUENCE</scope>
    <source>
        <strain evidence="8">IBT 35673</strain>
    </source>
</reference>
<evidence type="ECO:0000259" key="7">
    <source>
        <dbReference type="Pfam" id="PF00324"/>
    </source>
</evidence>
<protein>
    <submittedName>
        <fullName evidence="8">Amino acid/polyamine transporter I</fullName>
    </submittedName>
</protein>
<evidence type="ECO:0000256" key="1">
    <source>
        <dbReference type="ARBA" id="ARBA00004141"/>
    </source>
</evidence>
<dbReference type="PANTHER" id="PTHR43341:SF18">
    <property type="entry name" value="AMINO ACID PERMEASE_ SLC12A DOMAIN-CONTAINING PROTEIN"/>
    <property type="match status" value="1"/>
</dbReference>
<feature type="transmembrane region" description="Helical" evidence="6">
    <location>
        <begin position="286"/>
        <end position="306"/>
    </location>
</feature>
<feature type="domain" description="Amino acid permease/ SLC12A" evidence="7">
    <location>
        <begin position="355"/>
        <end position="508"/>
    </location>
</feature>
<feature type="transmembrane region" description="Helical" evidence="6">
    <location>
        <begin position="487"/>
        <end position="504"/>
    </location>
</feature>
<keyword evidence="3 6" id="KW-1133">Transmembrane helix</keyword>
<evidence type="ECO:0000256" key="3">
    <source>
        <dbReference type="ARBA" id="ARBA00022989"/>
    </source>
</evidence>
<dbReference type="Proteomes" id="UP001147695">
    <property type="component" value="Unassembled WGS sequence"/>
</dbReference>
<dbReference type="GO" id="GO:0016020">
    <property type="term" value="C:membrane"/>
    <property type="evidence" value="ECO:0007669"/>
    <property type="project" value="UniProtKB-SubCell"/>
</dbReference>
<feature type="transmembrane region" description="Helical" evidence="6">
    <location>
        <begin position="453"/>
        <end position="475"/>
    </location>
</feature>
<evidence type="ECO:0000313" key="8">
    <source>
        <dbReference type="EMBL" id="KAJ5352867.1"/>
    </source>
</evidence>
<dbReference type="EMBL" id="JAPZBQ010000001">
    <property type="protein sequence ID" value="KAJ5352867.1"/>
    <property type="molecule type" value="Genomic_DNA"/>
</dbReference>
<evidence type="ECO:0000256" key="2">
    <source>
        <dbReference type="ARBA" id="ARBA00022692"/>
    </source>
</evidence>
<dbReference type="Pfam" id="PF00324">
    <property type="entry name" value="AA_permease"/>
    <property type="match status" value="2"/>
</dbReference>
<proteinExistence type="predicted"/>
<comment type="caution">
    <text evidence="8">The sequence shown here is derived from an EMBL/GenBank/DDBJ whole genome shotgun (WGS) entry which is preliminary data.</text>
</comment>
<keyword evidence="4 6" id="KW-0472">Membrane</keyword>
<feature type="transmembrane region" description="Helical" evidence="6">
    <location>
        <begin position="164"/>
        <end position="185"/>
    </location>
</feature>
<reference evidence="8" key="1">
    <citation type="submission" date="2022-12" db="EMBL/GenBank/DDBJ databases">
        <authorList>
            <person name="Petersen C."/>
        </authorList>
    </citation>
    <scope>NUCLEOTIDE SEQUENCE</scope>
    <source>
        <strain evidence="8">IBT 35673</strain>
    </source>
</reference>
<gene>
    <name evidence="8" type="ORF">N7452_001841</name>
</gene>
<evidence type="ECO:0000313" key="9">
    <source>
        <dbReference type="Proteomes" id="UP001147695"/>
    </source>
</evidence>
<evidence type="ECO:0000256" key="5">
    <source>
        <dbReference type="SAM" id="MobiDB-lite"/>
    </source>
</evidence>
<dbReference type="Gene3D" id="1.20.1740.10">
    <property type="entry name" value="Amino acid/polyamine transporter I"/>
    <property type="match status" value="2"/>
</dbReference>
<dbReference type="GO" id="GO:0015171">
    <property type="term" value="F:amino acid transmembrane transporter activity"/>
    <property type="evidence" value="ECO:0007669"/>
    <property type="project" value="TreeGrafter"/>
</dbReference>
<feature type="transmembrane region" description="Helical" evidence="6">
    <location>
        <begin position="197"/>
        <end position="215"/>
    </location>
</feature>
<feature type="region of interest" description="Disordered" evidence="5">
    <location>
        <begin position="1"/>
        <end position="37"/>
    </location>
</feature>
<comment type="subcellular location">
    <subcellularLocation>
        <location evidence="1">Membrane</location>
        <topology evidence="1">Multi-pass membrane protein</topology>
    </subcellularLocation>
</comment>
<feature type="transmembrane region" description="Helical" evidence="6">
    <location>
        <begin position="378"/>
        <end position="405"/>
    </location>
</feature>
<dbReference type="AlphaFoldDB" id="A0A9W9R351"/>
<feature type="transmembrane region" description="Helical" evidence="6">
    <location>
        <begin position="411"/>
        <end position="432"/>
    </location>
</feature>
<dbReference type="PIRSF" id="PIRSF006060">
    <property type="entry name" value="AA_transporter"/>
    <property type="match status" value="1"/>
</dbReference>
<feature type="compositionally biased region" description="Basic and acidic residues" evidence="5">
    <location>
        <begin position="7"/>
        <end position="25"/>
    </location>
</feature>
<organism evidence="8 9">
    <name type="scientific">Penicillium brevicompactum</name>
    <dbReference type="NCBI Taxonomy" id="5074"/>
    <lineage>
        <taxon>Eukaryota</taxon>
        <taxon>Fungi</taxon>
        <taxon>Dikarya</taxon>
        <taxon>Ascomycota</taxon>
        <taxon>Pezizomycotina</taxon>
        <taxon>Eurotiomycetes</taxon>
        <taxon>Eurotiomycetidae</taxon>
        <taxon>Eurotiales</taxon>
        <taxon>Aspergillaceae</taxon>
        <taxon>Penicillium</taxon>
    </lineage>
</organism>